<name>A0A1X7V9K5_AMPQE</name>
<dbReference type="AlphaFoldDB" id="A0A1X7V9K5"/>
<protein>
    <submittedName>
        <fullName evidence="1">Uncharacterized protein</fullName>
    </submittedName>
</protein>
<proteinExistence type="predicted"/>
<accession>A0A1X7V9K5</accession>
<reference evidence="1" key="1">
    <citation type="submission" date="2017-05" db="UniProtKB">
        <authorList>
            <consortium name="EnsemblMetazoa"/>
        </authorList>
    </citation>
    <scope>IDENTIFICATION</scope>
</reference>
<dbReference type="InParanoid" id="A0A1X7V9K5"/>
<evidence type="ECO:0000313" key="1">
    <source>
        <dbReference type="EnsemblMetazoa" id="Aqu2.1.36197_001"/>
    </source>
</evidence>
<sequence length="90" mass="10500">IPGYIIYKVYKITKSCYHYHKRSNPVVINDQEEAYLPLDNDWVADRIENPQQYDERHVSVTSDDLLPGNNQPVITTAVEELKRPLLDTQN</sequence>
<dbReference type="EnsemblMetazoa" id="Aqu2.1.36197_001">
    <property type="protein sequence ID" value="Aqu2.1.36197_001"/>
    <property type="gene ID" value="Aqu2.1.36197"/>
</dbReference>
<organism evidence="1">
    <name type="scientific">Amphimedon queenslandica</name>
    <name type="common">Sponge</name>
    <dbReference type="NCBI Taxonomy" id="400682"/>
    <lineage>
        <taxon>Eukaryota</taxon>
        <taxon>Metazoa</taxon>
        <taxon>Porifera</taxon>
        <taxon>Demospongiae</taxon>
        <taxon>Heteroscleromorpha</taxon>
        <taxon>Haplosclerida</taxon>
        <taxon>Niphatidae</taxon>
        <taxon>Amphimedon</taxon>
    </lineage>
</organism>